<keyword evidence="2" id="KW-1185">Reference proteome</keyword>
<evidence type="ECO:0000313" key="2">
    <source>
        <dbReference type="Proteomes" id="UP000545037"/>
    </source>
</evidence>
<reference evidence="1 2" key="1">
    <citation type="submission" date="2020-08" db="EMBL/GenBank/DDBJ databases">
        <title>Genomic Encyclopedia of Type Strains, Phase IV (KMG-IV): sequencing the most valuable type-strain genomes for metagenomic binning, comparative biology and taxonomic classification.</title>
        <authorList>
            <person name="Goeker M."/>
        </authorList>
    </citation>
    <scope>NUCLEOTIDE SEQUENCE [LARGE SCALE GENOMIC DNA]</scope>
    <source>
        <strain evidence="1 2">DSM 4737</strain>
    </source>
</reference>
<organism evidence="1 2">
    <name type="scientific">Brevundimonas variabilis</name>
    <dbReference type="NCBI Taxonomy" id="74312"/>
    <lineage>
        <taxon>Bacteria</taxon>
        <taxon>Pseudomonadati</taxon>
        <taxon>Pseudomonadota</taxon>
        <taxon>Alphaproteobacteria</taxon>
        <taxon>Caulobacterales</taxon>
        <taxon>Caulobacteraceae</taxon>
        <taxon>Brevundimonas</taxon>
    </lineage>
</organism>
<dbReference type="Proteomes" id="UP000545037">
    <property type="component" value="Unassembled WGS sequence"/>
</dbReference>
<evidence type="ECO:0000313" key="1">
    <source>
        <dbReference type="EMBL" id="MBB5745184.1"/>
    </source>
</evidence>
<dbReference type="EMBL" id="JACHOR010000001">
    <property type="protein sequence ID" value="MBB5745184.1"/>
    <property type="molecule type" value="Genomic_DNA"/>
</dbReference>
<gene>
    <name evidence="1" type="ORF">GGR13_000756</name>
</gene>
<sequence length="96" mass="10171">MSEMARVTQAAEYANEHAPSKERVFLDFVEFVGAPGSPQAGKPIFVNPEMVGIVVESESSQPGNEITAIECGGFPVLVAGTVEQVLFALMTSKGQI</sequence>
<comment type="caution">
    <text evidence="1">The sequence shown here is derived from an EMBL/GenBank/DDBJ whole genome shotgun (WGS) entry which is preliminary data.</text>
</comment>
<protein>
    <submittedName>
        <fullName evidence="1">Uncharacterized protein</fullName>
    </submittedName>
</protein>
<proteinExistence type="predicted"/>
<name>A0A7W9FF94_9CAUL</name>
<dbReference type="AlphaFoldDB" id="A0A7W9FF94"/>
<accession>A0A7W9FF94</accession>